<comment type="subcellular location">
    <subcellularLocation>
        <location evidence="1 6">Membrane</location>
        <topology evidence="1 6">Multi-pass membrane protein</topology>
    </subcellularLocation>
</comment>
<organism evidence="8 9">
    <name type="scientific">Helianthus annuus</name>
    <name type="common">Common sunflower</name>
    <dbReference type="NCBI Taxonomy" id="4232"/>
    <lineage>
        <taxon>Eukaryota</taxon>
        <taxon>Viridiplantae</taxon>
        <taxon>Streptophyta</taxon>
        <taxon>Embryophyta</taxon>
        <taxon>Tracheophyta</taxon>
        <taxon>Spermatophyta</taxon>
        <taxon>Magnoliopsida</taxon>
        <taxon>eudicotyledons</taxon>
        <taxon>Gunneridae</taxon>
        <taxon>Pentapetalae</taxon>
        <taxon>asterids</taxon>
        <taxon>campanulids</taxon>
        <taxon>Asterales</taxon>
        <taxon>Asteraceae</taxon>
        <taxon>Asteroideae</taxon>
        <taxon>Heliantheae alliance</taxon>
        <taxon>Heliantheae</taxon>
        <taxon>Helianthus</taxon>
    </lineage>
</organism>
<evidence type="ECO:0000256" key="6">
    <source>
        <dbReference type="RuleBase" id="RU363077"/>
    </source>
</evidence>
<evidence type="ECO:0000256" key="5">
    <source>
        <dbReference type="ARBA" id="ARBA00023136"/>
    </source>
</evidence>
<dbReference type="GO" id="GO:0022857">
    <property type="term" value="F:transmembrane transporter activity"/>
    <property type="evidence" value="ECO:0007669"/>
    <property type="project" value="InterPro"/>
</dbReference>
<proteinExistence type="inferred from homology"/>
<dbReference type="EMBL" id="CM007892">
    <property type="protein sequence ID" value="OTG30724.1"/>
    <property type="molecule type" value="Genomic_DNA"/>
</dbReference>
<dbReference type="InterPro" id="IPR037185">
    <property type="entry name" value="EmrE-like"/>
</dbReference>
<comment type="caution">
    <text evidence="6">Lacks conserved residue(s) required for the propagation of feature annotation.</text>
</comment>
<dbReference type="SUPFAM" id="SSF103481">
    <property type="entry name" value="Multidrug resistance efflux transporter EmrE"/>
    <property type="match status" value="1"/>
</dbReference>
<dbReference type="InterPro" id="IPR030184">
    <property type="entry name" value="WAT1-related"/>
</dbReference>
<feature type="domain" description="EamA" evidence="7">
    <location>
        <begin position="8"/>
        <end position="118"/>
    </location>
</feature>
<accession>A0A251V5M2</accession>
<evidence type="ECO:0000259" key="7">
    <source>
        <dbReference type="Pfam" id="PF00892"/>
    </source>
</evidence>
<evidence type="ECO:0000256" key="4">
    <source>
        <dbReference type="ARBA" id="ARBA00022989"/>
    </source>
</evidence>
<feature type="transmembrane region" description="Helical" evidence="6">
    <location>
        <begin position="69"/>
        <end position="88"/>
    </location>
</feature>
<dbReference type="InParanoid" id="A0A251V5M2"/>
<keyword evidence="3 6" id="KW-0812">Transmembrane</keyword>
<feature type="transmembrane region" description="Helical" evidence="6">
    <location>
        <begin position="37"/>
        <end position="57"/>
    </location>
</feature>
<sequence length="119" mass="13078">MVSVAKPVLLMVVVQMVLAGANVFYKLAENDGMKLPILVAYRFVFSTAIMVPIALFVERKKRPKLTWMTLLQAFCCGLFGGSLAQNFYVKALSLTSATFVAATTNLFPATTFLLAVCFR</sequence>
<dbReference type="Proteomes" id="UP000215914">
    <property type="component" value="Chromosome 3"/>
</dbReference>
<dbReference type="Pfam" id="PF00892">
    <property type="entry name" value="EamA"/>
    <property type="match status" value="1"/>
</dbReference>
<dbReference type="OMA" id="IANIFHC"/>
<evidence type="ECO:0000313" key="9">
    <source>
        <dbReference type="Proteomes" id="UP000215914"/>
    </source>
</evidence>
<reference evidence="9" key="1">
    <citation type="journal article" date="2017" name="Nature">
        <title>The sunflower genome provides insights into oil metabolism, flowering and Asterid evolution.</title>
        <authorList>
            <person name="Badouin H."/>
            <person name="Gouzy J."/>
            <person name="Grassa C.J."/>
            <person name="Murat F."/>
            <person name="Staton S.E."/>
            <person name="Cottret L."/>
            <person name="Lelandais-Briere C."/>
            <person name="Owens G.L."/>
            <person name="Carrere S."/>
            <person name="Mayjonade B."/>
            <person name="Legrand L."/>
            <person name="Gill N."/>
            <person name="Kane N.C."/>
            <person name="Bowers J.E."/>
            <person name="Hubner S."/>
            <person name="Bellec A."/>
            <person name="Berard A."/>
            <person name="Berges H."/>
            <person name="Blanchet N."/>
            <person name="Boniface M.C."/>
            <person name="Brunel D."/>
            <person name="Catrice O."/>
            <person name="Chaidir N."/>
            <person name="Claudel C."/>
            <person name="Donnadieu C."/>
            <person name="Faraut T."/>
            <person name="Fievet G."/>
            <person name="Helmstetter N."/>
            <person name="King M."/>
            <person name="Knapp S.J."/>
            <person name="Lai Z."/>
            <person name="Le Paslier M.C."/>
            <person name="Lippi Y."/>
            <person name="Lorenzon L."/>
            <person name="Mandel J.R."/>
            <person name="Marage G."/>
            <person name="Marchand G."/>
            <person name="Marquand E."/>
            <person name="Bret-Mestries E."/>
            <person name="Morien E."/>
            <person name="Nambeesan S."/>
            <person name="Nguyen T."/>
            <person name="Pegot-Espagnet P."/>
            <person name="Pouilly N."/>
            <person name="Raftis F."/>
            <person name="Sallet E."/>
            <person name="Schiex T."/>
            <person name="Thomas J."/>
            <person name="Vandecasteele C."/>
            <person name="Vares D."/>
            <person name="Vear F."/>
            <person name="Vautrin S."/>
            <person name="Crespi M."/>
            <person name="Mangin B."/>
            <person name="Burke J.M."/>
            <person name="Salse J."/>
            <person name="Munos S."/>
            <person name="Vincourt P."/>
            <person name="Rieseberg L.H."/>
            <person name="Langlade N.B."/>
        </authorList>
    </citation>
    <scope>NUCLEOTIDE SEQUENCE [LARGE SCALE GENOMIC DNA]</scope>
    <source>
        <strain evidence="9">cv. SF193</strain>
    </source>
</reference>
<dbReference type="InterPro" id="IPR000620">
    <property type="entry name" value="EamA_dom"/>
</dbReference>
<keyword evidence="9" id="KW-1185">Reference proteome</keyword>
<feature type="transmembrane region" description="Helical" evidence="6">
    <location>
        <begin position="7"/>
        <end position="25"/>
    </location>
</feature>
<comment type="similarity">
    <text evidence="2 6">Belongs to the drug/metabolite transporter (DMT) superfamily. Plant drug/metabolite exporter (P-DME) (TC 2.A.7.4) family.</text>
</comment>
<protein>
    <recommendedName>
        <fullName evidence="6">WAT1-related protein</fullName>
    </recommendedName>
</protein>
<evidence type="ECO:0000256" key="1">
    <source>
        <dbReference type="ARBA" id="ARBA00004141"/>
    </source>
</evidence>
<name>A0A251V5M2_HELAN</name>
<gene>
    <name evidence="8" type="ORF">HannXRQ_Chr03g0067661</name>
</gene>
<feature type="transmembrane region" description="Helical" evidence="6">
    <location>
        <begin position="94"/>
        <end position="118"/>
    </location>
</feature>
<dbReference type="AlphaFoldDB" id="A0A251V5M2"/>
<keyword evidence="5 6" id="KW-0472">Membrane</keyword>
<evidence type="ECO:0000256" key="2">
    <source>
        <dbReference type="ARBA" id="ARBA00007635"/>
    </source>
</evidence>
<keyword evidence="4 6" id="KW-1133">Transmembrane helix</keyword>
<evidence type="ECO:0000313" key="8">
    <source>
        <dbReference type="EMBL" id="OTG30724.1"/>
    </source>
</evidence>
<dbReference type="GO" id="GO:0016020">
    <property type="term" value="C:membrane"/>
    <property type="evidence" value="ECO:0007669"/>
    <property type="project" value="UniProtKB-SubCell"/>
</dbReference>
<dbReference type="PANTHER" id="PTHR31218">
    <property type="entry name" value="WAT1-RELATED PROTEIN"/>
    <property type="match status" value="1"/>
</dbReference>
<evidence type="ECO:0000256" key="3">
    <source>
        <dbReference type="ARBA" id="ARBA00022692"/>
    </source>
</evidence>